<keyword evidence="2 5" id="KW-0808">Transferase</keyword>
<dbReference type="Gene3D" id="3.30.160.340">
    <property type="match status" value="1"/>
</dbReference>
<keyword evidence="3" id="KW-0464">Manganese</keyword>
<evidence type="ECO:0000256" key="5">
    <source>
        <dbReference type="RuleBase" id="RU003523"/>
    </source>
</evidence>
<dbReference type="Gene3D" id="3.30.160.740">
    <property type="match status" value="1"/>
</dbReference>
<dbReference type="PANTHER" id="PTHR10277">
    <property type="entry name" value="HOMOCITRATE SYNTHASE-RELATED"/>
    <property type="match status" value="1"/>
</dbReference>
<dbReference type="Pfam" id="PF22617">
    <property type="entry name" value="HCS_D2"/>
    <property type="match status" value="1"/>
</dbReference>
<protein>
    <submittedName>
        <fullName evidence="7">2-isopropylmalate synthase</fullName>
    </submittedName>
</protein>
<dbReference type="InterPro" id="IPR013709">
    <property type="entry name" value="2-isopropylmalate_synth_dimer"/>
</dbReference>
<dbReference type="GO" id="GO:0003852">
    <property type="term" value="F:2-isopropylmalate synthase activity"/>
    <property type="evidence" value="ECO:0007669"/>
    <property type="project" value="InterPro"/>
</dbReference>
<evidence type="ECO:0000256" key="2">
    <source>
        <dbReference type="ARBA" id="ARBA00022679"/>
    </source>
</evidence>
<feature type="domain" description="Pyruvate carboxyltransferase" evidence="6">
    <location>
        <begin position="3"/>
        <end position="264"/>
    </location>
</feature>
<organism evidence="7 8">
    <name type="scientific">Pseudochryseolinea flava</name>
    <dbReference type="NCBI Taxonomy" id="2059302"/>
    <lineage>
        <taxon>Bacteria</taxon>
        <taxon>Pseudomonadati</taxon>
        <taxon>Bacteroidota</taxon>
        <taxon>Cytophagia</taxon>
        <taxon>Cytophagales</taxon>
        <taxon>Fulvivirgaceae</taxon>
        <taxon>Pseudochryseolinea</taxon>
    </lineage>
</organism>
<accession>A0A364Y4W1</accession>
<comment type="caution">
    <text evidence="7">The sequence shown here is derived from an EMBL/GenBank/DDBJ whole genome shotgun (WGS) entry which is preliminary data.</text>
</comment>
<evidence type="ECO:0000256" key="3">
    <source>
        <dbReference type="ARBA" id="ARBA00023211"/>
    </source>
</evidence>
<dbReference type="InterPro" id="IPR054691">
    <property type="entry name" value="LeuA/HCS_post-cat"/>
</dbReference>
<gene>
    <name evidence="7" type="ORF">DQQ10_11530</name>
</gene>
<dbReference type="Pfam" id="PF08502">
    <property type="entry name" value="LeuA_dimer"/>
    <property type="match status" value="1"/>
</dbReference>
<keyword evidence="8" id="KW-1185">Reference proteome</keyword>
<keyword evidence="1" id="KW-0028">Amino-acid biosynthesis</keyword>
<sequence length="507" mass="56388">MYIEIMDTTLRDGEQTSGVSYTATEKLNIAKMLLEEVKVDRIEIASARISDGEYEAALKILKWGKDNNYLDRIEILGFVDDNRSLDWIHKAGGKVINLLCKGSLKHVQGQLRKSPEEHVADIKKALAHAETLGIKVNVYFEDWSNGMRNSPEYVFFLTHALKDEKIARFMLPDTLGVLNPDEAFSYMKQMVDKFPGLHFDLHAHNDYDLSVANCFAGVKAGAAGLHVTVNGLGERAGNTPLSSVVAMLKDHLQVNFSVDEAKLVGVSKLVEVFSGIGVPKNKPVVGEHVFTQTCGVHADGDNKGNLYHNELIPERFGRSRKYALGKTSGNASIKKNLEELGIELDPESLRRVTQRVVELGDKKENISTEDLPYIISDVLGREAVAEKIKIRNYYSSHVYNLKPVSTLSIEIDGKVYEATSTGDGQYDAFMQAVKSIYDQLGKKLPQLTDYEISIPPGGRTDAFVETIITWELDEWVFKTRGFESDQQAAAITATLKMLNLVESKVKA</sequence>
<evidence type="ECO:0000313" key="7">
    <source>
        <dbReference type="EMBL" id="RAW00867.1"/>
    </source>
</evidence>
<dbReference type="InterPro" id="IPR050073">
    <property type="entry name" value="2-IPM_HCS-like"/>
</dbReference>
<dbReference type="SUPFAM" id="SSF110921">
    <property type="entry name" value="2-isopropylmalate synthase LeuA, allosteric (dimerisation) domain"/>
    <property type="match status" value="1"/>
</dbReference>
<dbReference type="PROSITE" id="PS00815">
    <property type="entry name" value="AIPM_HOMOCIT_SYNTH_1"/>
    <property type="match status" value="1"/>
</dbReference>
<dbReference type="InterPro" id="IPR013785">
    <property type="entry name" value="Aldolase_TIM"/>
</dbReference>
<name>A0A364Y4W1_9BACT</name>
<dbReference type="Pfam" id="PF00682">
    <property type="entry name" value="HMGL-like"/>
    <property type="match status" value="1"/>
</dbReference>
<proteinExistence type="inferred from homology"/>
<evidence type="ECO:0000259" key="6">
    <source>
        <dbReference type="PROSITE" id="PS50991"/>
    </source>
</evidence>
<dbReference type="GO" id="GO:0009098">
    <property type="term" value="P:L-leucine biosynthetic process"/>
    <property type="evidence" value="ECO:0007669"/>
    <property type="project" value="InterPro"/>
</dbReference>
<dbReference type="PANTHER" id="PTHR10277:SF57">
    <property type="entry name" value="(R)-CITRAMALATE SYNTHASE CIMA"/>
    <property type="match status" value="1"/>
</dbReference>
<dbReference type="PROSITE" id="PS50991">
    <property type="entry name" value="PYR_CT"/>
    <property type="match status" value="1"/>
</dbReference>
<dbReference type="OrthoDB" id="9804858at2"/>
<dbReference type="InterPro" id="IPR000891">
    <property type="entry name" value="PYR_CT"/>
</dbReference>
<dbReference type="EMBL" id="QMFY01000005">
    <property type="protein sequence ID" value="RAW00867.1"/>
    <property type="molecule type" value="Genomic_DNA"/>
</dbReference>
<dbReference type="InterPro" id="IPR002034">
    <property type="entry name" value="AIPM/Hcit_synth_CS"/>
</dbReference>
<dbReference type="SUPFAM" id="SSF51569">
    <property type="entry name" value="Aldolase"/>
    <property type="match status" value="1"/>
</dbReference>
<comment type="similarity">
    <text evidence="5">Belongs to the alpha-IPM synthase/homocitrate synthase family.</text>
</comment>
<evidence type="ECO:0000256" key="4">
    <source>
        <dbReference type="ARBA" id="ARBA00023304"/>
    </source>
</evidence>
<dbReference type="Proteomes" id="UP000251889">
    <property type="component" value="Unassembled WGS sequence"/>
</dbReference>
<dbReference type="SMART" id="SM00917">
    <property type="entry name" value="LeuA_dimer"/>
    <property type="match status" value="1"/>
</dbReference>
<dbReference type="InterPro" id="IPR036230">
    <property type="entry name" value="LeuA_allosteric_dom_sf"/>
</dbReference>
<keyword evidence="4" id="KW-0100">Branched-chain amino acid biosynthesis</keyword>
<reference evidence="7 8" key="1">
    <citation type="submission" date="2018-06" db="EMBL/GenBank/DDBJ databases">
        <title>Chryseolinea flavus sp. nov., a member of the phylum Bacteroidetes isolated from soil.</title>
        <authorList>
            <person name="Li Y."/>
            <person name="Wang J."/>
        </authorList>
    </citation>
    <scope>NUCLEOTIDE SEQUENCE [LARGE SCALE GENOMIC DNA]</scope>
    <source>
        <strain evidence="7 8">SDU1-6</strain>
    </source>
</reference>
<dbReference type="AlphaFoldDB" id="A0A364Y4W1"/>
<evidence type="ECO:0000256" key="1">
    <source>
        <dbReference type="ARBA" id="ARBA00022605"/>
    </source>
</evidence>
<evidence type="ECO:0000313" key="8">
    <source>
        <dbReference type="Proteomes" id="UP000251889"/>
    </source>
</evidence>
<dbReference type="Gene3D" id="3.20.20.70">
    <property type="entry name" value="Aldolase class I"/>
    <property type="match status" value="1"/>
</dbReference>